<reference evidence="10" key="1">
    <citation type="submission" date="2018-05" db="EMBL/GenBank/DDBJ databases">
        <authorList>
            <person name="Lanie J.A."/>
            <person name="Ng W.-L."/>
            <person name="Kazmierczak K.M."/>
            <person name="Andrzejewski T.M."/>
            <person name="Davidsen T.M."/>
            <person name="Wayne K.J."/>
            <person name="Tettelin H."/>
            <person name="Glass J.I."/>
            <person name="Rusch D."/>
            <person name="Podicherti R."/>
            <person name="Tsui H.-C.T."/>
            <person name="Winkler M.E."/>
        </authorList>
    </citation>
    <scope>NUCLEOTIDE SEQUENCE</scope>
</reference>
<sequence>MSKDTSDSDKDISHLTEEQFNITQEKGTEAPFTGNYLHNKESGAYLCVCCGNKLFHSITKFDSGTGWPSFYDIDTDNSVKIESDNSHGMVRDEVLCGKCGAHLGHVFSDGPAPTGLRYCINSLSLNFASDD</sequence>
<feature type="compositionally biased region" description="Basic and acidic residues" evidence="8">
    <location>
        <begin position="1"/>
        <end position="17"/>
    </location>
</feature>
<proteinExistence type="inferred from homology"/>
<dbReference type="PANTHER" id="PTHR10173:SF52">
    <property type="entry name" value="METHIONINE-R-SULFOXIDE REDUCTASE B1"/>
    <property type="match status" value="1"/>
</dbReference>
<evidence type="ECO:0000256" key="3">
    <source>
        <dbReference type="ARBA" id="ARBA00012499"/>
    </source>
</evidence>
<dbReference type="PANTHER" id="PTHR10173">
    <property type="entry name" value="METHIONINE SULFOXIDE REDUCTASE"/>
    <property type="match status" value="1"/>
</dbReference>
<feature type="domain" description="MsrB" evidence="9">
    <location>
        <begin position="8"/>
        <end position="130"/>
    </location>
</feature>
<organism evidence="10">
    <name type="scientific">marine metagenome</name>
    <dbReference type="NCBI Taxonomy" id="408172"/>
    <lineage>
        <taxon>unclassified sequences</taxon>
        <taxon>metagenomes</taxon>
        <taxon>ecological metagenomes</taxon>
    </lineage>
</organism>
<evidence type="ECO:0000256" key="7">
    <source>
        <dbReference type="ARBA" id="ARBA00048488"/>
    </source>
</evidence>
<dbReference type="GO" id="GO:0046872">
    <property type="term" value="F:metal ion binding"/>
    <property type="evidence" value="ECO:0007669"/>
    <property type="project" value="UniProtKB-KW"/>
</dbReference>
<dbReference type="InterPro" id="IPR028427">
    <property type="entry name" value="Met_Sox_Rdtase_MsrB"/>
</dbReference>
<evidence type="ECO:0000256" key="4">
    <source>
        <dbReference type="ARBA" id="ARBA00022723"/>
    </source>
</evidence>
<dbReference type="EC" id="1.8.4.12" evidence="3"/>
<dbReference type="AlphaFoldDB" id="A0A382CIP9"/>
<dbReference type="NCBIfam" id="TIGR00357">
    <property type="entry name" value="peptide-methionine (R)-S-oxide reductase MsrB"/>
    <property type="match status" value="1"/>
</dbReference>
<protein>
    <recommendedName>
        <fullName evidence="3">peptide-methionine (R)-S-oxide reductase</fullName>
        <ecNumber evidence="3">1.8.4.12</ecNumber>
    </recommendedName>
</protein>
<dbReference type="EMBL" id="UINC01034697">
    <property type="protein sequence ID" value="SVB25945.1"/>
    <property type="molecule type" value="Genomic_DNA"/>
</dbReference>
<comment type="cofactor">
    <cofactor evidence="1">
        <name>Zn(2+)</name>
        <dbReference type="ChEBI" id="CHEBI:29105"/>
    </cofactor>
</comment>
<feature type="region of interest" description="Disordered" evidence="8">
    <location>
        <begin position="1"/>
        <end position="20"/>
    </location>
</feature>
<dbReference type="Pfam" id="PF01641">
    <property type="entry name" value="SelR"/>
    <property type="match status" value="1"/>
</dbReference>
<dbReference type="GO" id="GO:0030091">
    <property type="term" value="P:protein repair"/>
    <property type="evidence" value="ECO:0007669"/>
    <property type="project" value="InterPro"/>
</dbReference>
<dbReference type="InterPro" id="IPR011057">
    <property type="entry name" value="Mss4-like_sf"/>
</dbReference>
<dbReference type="PROSITE" id="PS51790">
    <property type="entry name" value="MSRB"/>
    <property type="match status" value="1"/>
</dbReference>
<evidence type="ECO:0000256" key="2">
    <source>
        <dbReference type="ARBA" id="ARBA00007174"/>
    </source>
</evidence>
<evidence type="ECO:0000256" key="1">
    <source>
        <dbReference type="ARBA" id="ARBA00001947"/>
    </source>
</evidence>
<dbReference type="GO" id="GO:0005737">
    <property type="term" value="C:cytoplasm"/>
    <property type="evidence" value="ECO:0007669"/>
    <property type="project" value="TreeGrafter"/>
</dbReference>
<keyword evidence="5" id="KW-0862">Zinc</keyword>
<accession>A0A382CIP9</accession>
<dbReference type="GO" id="GO:0006979">
    <property type="term" value="P:response to oxidative stress"/>
    <property type="evidence" value="ECO:0007669"/>
    <property type="project" value="InterPro"/>
</dbReference>
<dbReference type="GO" id="GO:0033743">
    <property type="term" value="F:peptide-methionine (R)-S-oxide reductase activity"/>
    <property type="evidence" value="ECO:0007669"/>
    <property type="project" value="UniProtKB-EC"/>
</dbReference>
<comment type="similarity">
    <text evidence="2">Belongs to the MsrB Met sulfoxide reductase family.</text>
</comment>
<dbReference type="FunFam" id="2.170.150.20:FF:000001">
    <property type="entry name" value="Peptide methionine sulfoxide reductase MsrB"/>
    <property type="match status" value="1"/>
</dbReference>
<gene>
    <name evidence="10" type="ORF">METZ01_LOCUS178799</name>
</gene>
<comment type="catalytic activity">
    <reaction evidence="7">
        <text>L-methionyl-[protein] + [thioredoxin]-disulfide + H2O = L-methionyl-(R)-S-oxide-[protein] + [thioredoxin]-dithiol</text>
        <dbReference type="Rhea" id="RHEA:24164"/>
        <dbReference type="Rhea" id="RHEA-COMP:10698"/>
        <dbReference type="Rhea" id="RHEA-COMP:10700"/>
        <dbReference type="Rhea" id="RHEA-COMP:12313"/>
        <dbReference type="Rhea" id="RHEA-COMP:12314"/>
        <dbReference type="ChEBI" id="CHEBI:15377"/>
        <dbReference type="ChEBI" id="CHEBI:16044"/>
        <dbReference type="ChEBI" id="CHEBI:29950"/>
        <dbReference type="ChEBI" id="CHEBI:45764"/>
        <dbReference type="ChEBI" id="CHEBI:50058"/>
        <dbReference type="EC" id="1.8.4.12"/>
    </reaction>
</comment>
<keyword evidence="6" id="KW-0560">Oxidoreductase</keyword>
<dbReference type="Gene3D" id="2.170.150.20">
    <property type="entry name" value="Peptide methionine sulfoxide reductase"/>
    <property type="match status" value="1"/>
</dbReference>
<dbReference type="InterPro" id="IPR002579">
    <property type="entry name" value="Met_Sox_Rdtase_MsrB_dom"/>
</dbReference>
<dbReference type="SUPFAM" id="SSF51316">
    <property type="entry name" value="Mss4-like"/>
    <property type="match status" value="1"/>
</dbReference>
<evidence type="ECO:0000256" key="8">
    <source>
        <dbReference type="SAM" id="MobiDB-lite"/>
    </source>
</evidence>
<evidence type="ECO:0000259" key="9">
    <source>
        <dbReference type="PROSITE" id="PS51790"/>
    </source>
</evidence>
<name>A0A382CIP9_9ZZZZ</name>
<keyword evidence="4" id="KW-0479">Metal-binding</keyword>
<evidence type="ECO:0000256" key="5">
    <source>
        <dbReference type="ARBA" id="ARBA00022833"/>
    </source>
</evidence>
<evidence type="ECO:0000256" key="6">
    <source>
        <dbReference type="ARBA" id="ARBA00023002"/>
    </source>
</evidence>
<dbReference type="HAMAP" id="MF_01400">
    <property type="entry name" value="MsrB"/>
    <property type="match status" value="1"/>
</dbReference>
<evidence type="ECO:0000313" key="10">
    <source>
        <dbReference type="EMBL" id="SVB25945.1"/>
    </source>
</evidence>